<reference evidence="2" key="2">
    <citation type="submission" date="2020-09" db="EMBL/GenBank/DDBJ databases">
        <authorList>
            <person name="Sun Q."/>
            <person name="Ohkuma M."/>
        </authorList>
    </citation>
    <scope>NUCLEOTIDE SEQUENCE</scope>
    <source>
        <strain evidence="2">JCM 4714</strain>
    </source>
</reference>
<gene>
    <name evidence="2" type="ORF">GCM10010339_77710</name>
</gene>
<proteinExistence type="predicted"/>
<evidence type="ECO:0000313" key="3">
    <source>
        <dbReference type="Proteomes" id="UP000655443"/>
    </source>
</evidence>
<feature type="compositionally biased region" description="Basic and acidic residues" evidence="1">
    <location>
        <begin position="1"/>
        <end position="16"/>
    </location>
</feature>
<reference evidence="2" key="1">
    <citation type="journal article" date="2014" name="Int. J. Syst. Evol. Microbiol.">
        <title>Complete genome sequence of Corynebacterium casei LMG S-19264T (=DSM 44701T), isolated from a smear-ripened cheese.</title>
        <authorList>
            <consortium name="US DOE Joint Genome Institute (JGI-PGF)"/>
            <person name="Walter F."/>
            <person name="Albersmeier A."/>
            <person name="Kalinowski J."/>
            <person name="Ruckert C."/>
        </authorList>
    </citation>
    <scope>NUCLEOTIDE SEQUENCE</scope>
    <source>
        <strain evidence="2">JCM 4714</strain>
    </source>
</reference>
<protein>
    <submittedName>
        <fullName evidence="2">Uncharacterized protein</fullName>
    </submittedName>
</protein>
<dbReference type="Proteomes" id="UP000655443">
    <property type="component" value="Unassembled WGS sequence"/>
</dbReference>
<feature type="region of interest" description="Disordered" evidence="1">
    <location>
        <begin position="53"/>
        <end position="77"/>
    </location>
</feature>
<dbReference type="EMBL" id="BMVG01000036">
    <property type="protein sequence ID" value="GHE12816.1"/>
    <property type="molecule type" value="Genomic_DNA"/>
</dbReference>
<sequence>MARELTHGFVDRRVDESGPAGSGGRIAGIGVTEHAWFVRTQLVQGTGEFGCPTAVGGPGGGDDRSARTTGGVLGEHPTSEQRLVAGVREDALATVLALSAASLKTQPYFRLAMSSCGLTQIA</sequence>
<dbReference type="AlphaFoldDB" id="A0A918YRK3"/>
<keyword evidence="3" id="KW-1185">Reference proteome</keyword>
<evidence type="ECO:0000313" key="2">
    <source>
        <dbReference type="EMBL" id="GHE12816.1"/>
    </source>
</evidence>
<evidence type="ECO:0000256" key="1">
    <source>
        <dbReference type="SAM" id="MobiDB-lite"/>
    </source>
</evidence>
<name>A0A918YRK3_9ACTN</name>
<feature type="region of interest" description="Disordered" evidence="1">
    <location>
        <begin position="1"/>
        <end position="26"/>
    </location>
</feature>
<accession>A0A918YRK3</accession>
<organism evidence="2 3">
    <name type="scientific">Streptomyces alanosinicus</name>
    <dbReference type="NCBI Taxonomy" id="68171"/>
    <lineage>
        <taxon>Bacteria</taxon>
        <taxon>Bacillati</taxon>
        <taxon>Actinomycetota</taxon>
        <taxon>Actinomycetes</taxon>
        <taxon>Kitasatosporales</taxon>
        <taxon>Streptomycetaceae</taxon>
        <taxon>Streptomyces</taxon>
    </lineage>
</organism>
<comment type="caution">
    <text evidence="2">The sequence shown here is derived from an EMBL/GenBank/DDBJ whole genome shotgun (WGS) entry which is preliminary data.</text>
</comment>